<proteinExistence type="predicted"/>
<dbReference type="RefSeq" id="WP_022380508.1">
    <property type="nucleotide sequence ID" value="NZ_CYZP01000048.1"/>
</dbReference>
<dbReference type="AlphaFoldDB" id="A0A174GVH2"/>
<dbReference type="InterPro" id="IPR038765">
    <property type="entry name" value="Papain-like_cys_pep_sf"/>
</dbReference>
<sequence length="304" mass="33573">MRIFHIRPFIAFILILFLLTGCGTSSGQKEEPPVYSPLQVLVPEAPGKKTLGASPLTLDISNADQGYLTAISDSDSQKMNVQLTSENEAVYSYFVSPGKSAVIPFSSGSGTYQICCYQQIDGSRYAALFADTLEVSLENEFLPFLYPNQYVNFTPDSASSKLALSIISEDASDVDALQAVYNYVVQNLTYDYDLADTVDSGYIPDVDSTLKSGKGICFDYAALTTAMLRARDIPCKLQIGYAGTVKHAWISVYIRSKGWVDKAVEFSGESWSRMDPTFDSNSKDKENIQQYIGDDDNYSVQFTR</sequence>
<dbReference type="InterPro" id="IPR002931">
    <property type="entry name" value="Transglutaminase-like"/>
</dbReference>
<dbReference type="Gene3D" id="3.10.620.30">
    <property type="match status" value="1"/>
</dbReference>
<dbReference type="SUPFAM" id="SSF54001">
    <property type="entry name" value="Cysteine proteinases"/>
    <property type="match status" value="1"/>
</dbReference>
<evidence type="ECO:0000313" key="2">
    <source>
        <dbReference type="EMBL" id="CUO65046.1"/>
    </source>
</evidence>
<dbReference type="Proteomes" id="UP000095645">
    <property type="component" value="Unassembled WGS sequence"/>
</dbReference>
<feature type="domain" description="Transglutaminase-like" evidence="1">
    <location>
        <begin position="209"/>
        <end position="268"/>
    </location>
</feature>
<evidence type="ECO:0000313" key="3">
    <source>
        <dbReference type="Proteomes" id="UP000095645"/>
    </source>
</evidence>
<dbReference type="Pfam" id="PF01841">
    <property type="entry name" value="Transglut_core"/>
    <property type="match status" value="1"/>
</dbReference>
<evidence type="ECO:0000259" key="1">
    <source>
        <dbReference type="SMART" id="SM00460"/>
    </source>
</evidence>
<dbReference type="GO" id="GO:0006508">
    <property type="term" value="P:proteolysis"/>
    <property type="evidence" value="ECO:0007669"/>
    <property type="project" value="UniProtKB-KW"/>
</dbReference>
<accession>A0A174GVH2</accession>
<dbReference type="EMBL" id="CYZP01000048">
    <property type="protein sequence ID" value="CUO65046.1"/>
    <property type="molecule type" value="Genomic_DNA"/>
</dbReference>
<keyword evidence="2" id="KW-0645">Protease</keyword>
<gene>
    <name evidence="2" type="ORF">ERS852476_03526</name>
</gene>
<dbReference type="PROSITE" id="PS51257">
    <property type="entry name" value="PROKAR_LIPOPROTEIN"/>
    <property type="match status" value="1"/>
</dbReference>
<dbReference type="PANTHER" id="PTHR33490">
    <property type="entry name" value="BLR5614 PROTEIN-RELATED"/>
    <property type="match status" value="1"/>
</dbReference>
<dbReference type="GO" id="GO:0008233">
    <property type="term" value="F:peptidase activity"/>
    <property type="evidence" value="ECO:0007669"/>
    <property type="project" value="UniProtKB-KW"/>
</dbReference>
<protein>
    <submittedName>
        <fullName evidence="2">Uncharacterized protein involved in cytokinesis, contains TGc (Transglutaminase/protease-like) domain</fullName>
    </submittedName>
</protein>
<dbReference type="SMART" id="SM00460">
    <property type="entry name" value="TGc"/>
    <property type="match status" value="1"/>
</dbReference>
<reference evidence="2 3" key="1">
    <citation type="submission" date="2015-09" db="EMBL/GenBank/DDBJ databases">
        <authorList>
            <consortium name="Pathogen Informatics"/>
        </authorList>
    </citation>
    <scope>NUCLEOTIDE SEQUENCE [LARGE SCALE GENOMIC DNA]</scope>
    <source>
        <strain evidence="2 3">2789STDY5834861</strain>
    </source>
</reference>
<name>A0A174GVH2_9FIRM</name>
<keyword evidence="2" id="KW-0378">Hydrolase</keyword>
<organism evidence="2 3">
    <name type="scientific">Blautia obeum</name>
    <dbReference type="NCBI Taxonomy" id="40520"/>
    <lineage>
        <taxon>Bacteria</taxon>
        <taxon>Bacillati</taxon>
        <taxon>Bacillota</taxon>
        <taxon>Clostridia</taxon>
        <taxon>Lachnospirales</taxon>
        <taxon>Lachnospiraceae</taxon>
        <taxon>Blautia</taxon>
    </lineage>
</organism>